<dbReference type="RefSeq" id="XP_014157962.1">
    <property type="nucleotide sequence ID" value="XM_014302487.1"/>
</dbReference>
<organism evidence="1 2">
    <name type="scientific">Sphaeroforma arctica JP610</name>
    <dbReference type="NCBI Taxonomy" id="667725"/>
    <lineage>
        <taxon>Eukaryota</taxon>
        <taxon>Ichthyosporea</taxon>
        <taxon>Ichthyophonida</taxon>
        <taxon>Sphaeroforma</taxon>
    </lineage>
</organism>
<dbReference type="Proteomes" id="UP000054560">
    <property type="component" value="Unassembled WGS sequence"/>
</dbReference>
<protein>
    <submittedName>
        <fullName evidence="1">Uncharacterized protein</fullName>
    </submittedName>
</protein>
<keyword evidence="2" id="KW-1185">Reference proteome</keyword>
<sequence>MSSRLIQRALEVYDRTKPTTIKQSTILNVQTTQHTITDIKPKAYSKKGIMKTRRNEGKAVKKQIREAEMKRIFEEVAKPVNHRAENLKRLAANSSTIAYKKTEASRKKQYL</sequence>
<reference evidence="1 2" key="1">
    <citation type="submission" date="2011-02" db="EMBL/GenBank/DDBJ databases">
        <title>The Genome Sequence of Sphaeroforma arctica JP610.</title>
        <authorList>
            <consortium name="The Broad Institute Genome Sequencing Platform"/>
            <person name="Russ C."/>
            <person name="Cuomo C."/>
            <person name="Young S.K."/>
            <person name="Zeng Q."/>
            <person name="Gargeya S."/>
            <person name="Alvarado L."/>
            <person name="Berlin A."/>
            <person name="Chapman S.B."/>
            <person name="Chen Z."/>
            <person name="Freedman E."/>
            <person name="Gellesch M."/>
            <person name="Goldberg J."/>
            <person name="Griggs A."/>
            <person name="Gujja S."/>
            <person name="Heilman E."/>
            <person name="Heiman D."/>
            <person name="Howarth C."/>
            <person name="Mehta T."/>
            <person name="Neiman D."/>
            <person name="Pearson M."/>
            <person name="Roberts A."/>
            <person name="Saif S."/>
            <person name="Shea T."/>
            <person name="Shenoy N."/>
            <person name="Sisk P."/>
            <person name="Stolte C."/>
            <person name="Sykes S."/>
            <person name="White J."/>
            <person name="Yandava C."/>
            <person name="Burger G."/>
            <person name="Gray M.W."/>
            <person name="Holland P.W.H."/>
            <person name="King N."/>
            <person name="Lang F.B.F."/>
            <person name="Roger A.J."/>
            <person name="Ruiz-Trillo I."/>
            <person name="Haas B."/>
            <person name="Nusbaum C."/>
            <person name="Birren B."/>
        </authorList>
    </citation>
    <scope>NUCLEOTIDE SEQUENCE [LARGE SCALE GENOMIC DNA]</scope>
    <source>
        <strain evidence="1 2">JP610</strain>
    </source>
</reference>
<evidence type="ECO:0000313" key="1">
    <source>
        <dbReference type="EMBL" id="KNC84060.1"/>
    </source>
</evidence>
<gene>
    <name evidence="1" type="ORF">SARC_03722</name>
</gene>
<dbReference type="AlphaFoldDB" id="A0A0L0G4X3"/>
<name>A0A0L0G4X3_9EUKA</name>
<accession>A0A0L0G4X3</accession>
<dbReference type="EMBL" id="KQ241791">
    <property type="protein sequence ID" value="KNC84060.1"/>
    <property type="molecule type" value="Genomic_DNA"/>
</dbReference>
<dbReference type="GeneID" id="25904226"/>
<proteinExistence type="predicted"/>
<evidence type="ECO:0000313" key="2">
    <source>
        <dbReference type="Proteomes" id="UP000054560"/>
    </source>
</evidence>